<evidence type="ECO:0008006" key="9">
    <source>
        <dbReference type="Google" id="ProtNLM"/>
    </source>
</evidence>
<evidence type="ECO:0000259" key="4">
    <source>
        <dbReference type="Pfam" id="PF22939"/>
    </source>
</evidence>
<feature type="repeat" description="ANK" evidence="3">
    <location>
        <begin position="1054"/>
        <end position="1086"/>
    </location>
</feature>
<evidence type="ECO:0000313" key="8">
    <source>
        <dbReference type="Proteomes" id="UP000606974"/>
    </source>
</evidence>
<keyword evidence="8" id="KW-1185">Reference proteome</keyword>
<dbReference type="Proteomes" id="UP000606974">
    <property type="component" value="Unassembled WGS sequence"/>
</dbReference>
<keyword evidence="1" id="KW-0677">Repeat</keyword>
<feature type="repeat" description="ANK" evidence="3">
    <location>
        <begin position="986"/>
        <end position="1018"/>
    </location>
</feature>
<feature type="repeat" description="ANK" evidence="3">
    <location>
        <begin position="951"/>
        <end position="983"/>
    </location>
</feature>
<reference evidence="7" key="1">
    <citation type="submission" date="2020-02" db="EMBL/GenBank/DDBJ databases">
        <authorList>
            <person name="Palmer J.M."/>
        </authorList>
    </citation>
    <scope>NUCLEOTIDE SEQUENCE</scope>
    <source>
        <strain evidence="7">EPUS1.4</strain>
        <tissue evidence="7">Thallus</tissue>
    </source>
</reference>
<dbReference type="OrthoDB" id="7464126at2759"/>
<feature type="repeat" description="ANK" evidence="3">
    <location>
        <begin position="916"/>
        <end position="948"/>
    </location>
</feature>
<evidence type="ECO:0000313" key="7">
    <source>
        <dbReference type="EMBL" id="KAF7505911.1"/>
    </source>
</evidence>
<dbReference type="InterPro" id="IPR027417">
    <property type="entry name" value="P-loop_NTPase"/>
</dbReference>
<name>A0A8H7AF09_9EURO</name>
<dbReference type="PROSITE" id="PS50088">
    <property type="entry name" value="ANK_REPEAT"/>
    <property type="match status" value="8"/>
</dbReference>
<proteinExistence type="predicted"/>
<dbReference type="Pfam" id="PF22939">
    <property type="entry name" value="WHD_GPIID"/>
    <property type="match status" value="1"/>
</dbReference>
<dbReference type="Gene3D" id="3.40.50.300">
    <property type="entry name" value="P-loop containing nucleotide triphosphate hydrolases"/>
    <property type="match status" value="1"/>
</dbReference>
<dbReference type="AlphaFoldDB" id="A0A8H7AF09"/>
<dbReference type="InterPro" id="IPR056125">
    <property type="entry name" value="DUF7708"/>
</dbReference>
<dbReference type="Pfam" id="PF24809">
    <property type="entry name" value="DUF7708"/>
    <property type="match status" value="1"/>
</dbReference>
<dbReference type="PRINTS" id="PR01415">
    <property type="entry name" value="ANKYRIN"/>
</dbReference>
<dbReference type="InterPro" id="IPR002110">
    <property type="entry name" value="Ankyrin_rpt"/>
</dbReference>
<dbReference type="InterPro" id="IPR056884">
    <property type="entry name" value="NPHP3-like_N"/>
</dbReference>
<dbReference type="Pfam" id="PF12796">
    <property type="entry name" value="Ank_2"/>
    <property type="match status" value="4"/>
</dbReference>
<organism evidence="7 8">
    <name type="scientific">Endocarpon pusillum</name>
    <dbReference type="NCBI Taxonomy" id="364733"/>
    <lineage>
        <taxon>Eukaryota</taxon>
        <taxon>Fungi</taxon>
        <taxon>Dikarya</taxon>
        <taxon>Ascomycota</taxon>
        <taxon>Pezizomycotina</taxon>
        <taxon>Eurotiomycetes</taxon>
        <taxon>Chaetothyriomycetidae</taxon>
        <taxon>Verrucariales</taxon>
        <taxon>Verrucariaceae</taxon>
        <taxon>Endocarpon</taxon>
    </lineage>
</organism>
<dbReference type="Gene3D" id="1.25.40.20">
    <property type="entry name" value="Ankyrin repeat-containing domain"/>
    <property type="match status" value="3"/>
</dbReference>
<dbReference type="PANTHER" id="PTHR24171">
    <property type="entry name" value="ANKYRIN REPEAT DOMAIN-CONTAINING PROTEIN 39-RELATED"/>
    <property type="match status" value="1"/>
</dbReference>
<dbReference type="SMART" id="SM00248">
    <property type="entry name" value="ANK"/>
    <property type="match status" value="8"/>
</dbReference>
<dbReference type="PROSITE" id="PS50297">
    <property type="entry name" value="ANK_REP_REGION"/>
    <property type="match status" value="8"/>
</dbReference>
<keyword evidence="2 3" id="KW-0040">ANK repeat</keyword>
<dbReference type="InterPro" id="IPR036770">
    <property type="entry name" value="Ankyrin_rpt-contain_sf"/>
</dbReference>
<feature type="repeat" description="ANK" evidence="3">
    <location>
        <begin position="1160"/>
        <end position="1192"/>
    </location>
</feature>
<dbReference type="SUPFAM" id="SSF48403">
    <property type="entry name" value="Ankyrin repeat"/>
    <property type="match status" value="1"/>
</dbReference>
<feature type="domain" description="Nephrocystin 3-like N-terminal" evidence="6">
    <location>
        <begin position="296"/>
        <end position="456"/>
    </location>
</feature>
<evidence type="ECO:0000256" key="2">
    <source>
        <dbReference type="ARBA" id="ARBA00023043"/>
    </source>
</evidence>
<evidence type="ECO:0000259" key="5">
    <source>
        <dbReference type="Pfam" id="PF24809"/>
    </source>
</evidence>
<feature type="domain" description="GPI inositol-deacylase winged helix" evidence="4">
    <location>
        <begin position="570"/>
        <end position="659"/>
    </location>
</feature>
<gene>
    <name evidence="7" type="ORF">GJ744_012446</name>
</gene>
<dbReference type="Pfam" id="PF24883">
    <property type="entry name" value="NPHP3_N"/>
    <property type="match status" value="1"/>
</dbReference>
<feature type="repeat" description="ANK" evidence="3">
    <location>
        <begin position="1020"/>
        <end position="1052"/>
    </location>
</feature>
<sequence length="1213" mass="133540">MALVVTSPHSSSQVDPTSSLRTALQEFEHVLAEPQQKQFSQQHQKPEASDVLSFVAELDTNNRSRAGRCVASRVCTFLEAIQQFTSVVDTFVSSNPSIAALVWGSVKTALVVASNATSYFDKVTSMIMEVGRFCPAFALFGPLYPGCVGLQEALCEYYSVIVRLCVKVVKGLQRTGLEHVWSSFMSSFESEFMPDLKAIDQAVRLVHIQISLASKQAANEASKLMELDRKSNEAYRLSAFKFRSEVTKEQEAAHVWRTRKTQEKAEKMRSDVKNRLSTIDHLKPWKQAQRQRMATTAEWFQQEAVFNDWRNDDKSSALWCAGLMGAGKTVFASNVVSYLYRTRKTNEIVAHHFCQSDHESSLSAREIIGALARQIIDPQLEAASDIDLRTLHEQCADADASDVTDILWSRLQENKMYFVMIDGLDECSKAEIEIVAVNIAKLCRQPVKCLKVMYIGRPGLEEHLFGGFLSAKYRLPITKAAVTQDIETYIAGRLDQCLEQKRLKLTDPTLIFDIVNTLRKQADGMFLWVHLFIDEICAQSSDDDISKALREPPRQLSKLLDLKVTRIYSTRTADKAIRVLQLCGVSKRPFSREELRELMSVSIGQDKLDQSRLPHSMEEIIDQCRGLVYIDEEDFCVQYVHHSVREYLFSYQSLRQADFVRDELDENLGFLSLTYLHFKDFGRQLAKSGKDANVAIRPLDFATSSVVSGKAGEVARLFLRNRIPLQKLRKIDLERKAQELAGENITERLTSELAKRQFHFLDYAGKYWIHHLVHIDVEKNVKMGRLFQACVDGRNDLACRPWLSAQSNRVEADGQTKEIDDAINWATTMGNIALFEHCVGKDDCVLSEQRKIDLCRKVPPATLRDFLEILIEQTRWHQKTMQQIAVWLSGNGLCDALNMLLDRAEVSLKPPTVWFEGRTALQAAAKGGHLEVLERLLAAQAAVNAIPASDGGRTALQAAAEGGHLEVVERLLTARANVNATAAVKGGRTALQAAAEGGHLKVVKRLLAAYADVNATAVDGGQTALQAAAGGGHLEVVEILLAAYADVNATAVDGGRTALQAAAGGGHLEVVERLLMAQANVNAAATHIGGRTALQAAAGGGHLEVVERLLAAHADVNAPAAKKISGRTALQAAAGGGHLKVVERLLTAQADVNAPAANIRGRTALQAAAEGGHLKVVKILLAAQADVNADAIQGAVRGGHLEVVAWLRVAAAR</sequence>
<dbReference type="InterPro" id="IPR054471">
    <property type="entry name" value="GPIID_WHD"/>
</dbReference>
<feature type="repeat" description="ANK" evidence="3">
    <location>
        <begin position="1089"/>
        <end position="1121"/>
    </location>
</feature>
<protein>
    <recommendedName>
        <fullName evidence="9">NACHT domain-containing protein</fullName>
    </recommendedName>
</protein>
<dbReference type="PANTHER" id="PTHR24171:SF10">
    <property type="entry name" value="ANKYRIN REPEAT DOMAIN-CONTAINING PROTEIN 29-LIKE"/>
    <property type="match status" value="1"/>
</dbReference>
<evidence type="ECO:0000256" key="1">
    <source>
        <dbReference type="ARBA" id="ARBA00022737"/>
    </source>
</evidence>
<comment type="caution">
    <text evidence="7">The sequence shown here is derived from an EMBL/GenBank/DDBJ whole genome shotgun (WGS) entry which is preliminary data.</text>
</comment>
<accession>A0A8H7AF09</accession>
<evidence type="ECO:0000256" key="3">
    <source>
        <dbReference type="PROSITE-ProRule" id="PRU00023"/>
    </source>
</evidence>
<evidence type="ECO:0000259" key="6">
    <source>
        <dbReference type="Pfam" id="PF24883"/>
    </source>
</evidence>
<feature type="domain" description="DUF7708" evidence="5">
    <location>
        <begin position="75"/>
        <end position="215"/>
    </location>
</feature>
<feature type="repeat" description="ANK" evidence="3">
    <location>
        <begin position="1125"/>
        <end position="1157"/>
    </location>
</feature>
<dbReference type="EMBL" id="JAACFV010000098">
    <property type="protein sequence ID" value="KAF7505911.1"/>
    <property type="molecule type" value="Genomic_DNA"/>
</dbReference>